<dbReference type="GeneID" id="11971389"/>
<dbReference type="STRING" id="1041930.Mtc_1263"/>
<evidence type="ECO:0000313" key="2">
    <source>
        <dbReference type="Proteomes" id="UP000005233"/>
    </source>
</evidence>
<dbReference type="Proteomes" id="UP000005233">
    <property type="component" value="Chromosome"/>
</dbReference>
<sequence>MVRKVKGIVAVAAVMLVLLLSGCASQPSVKDLSPEEVVTQFWMLIGKGDYEHAYDLAYHANQNLSKQAWIDKHVSMWGEKGSYIKIYSFNVTESYPINSSLFEGNFSEARIVNTNATISYMGQNETGELRIVVVNTTDGWKIFGNY</sequence>
<dbReference type="KEGG" id="mez:Mtc_1263"/>
<accession>H8I9H2</accession>
<name>H8I9H2_METCZ</name>
<reference evidence="1 2" key="1">
    <citation type="journal article" date="2012" name="J. Bacteriol.">
        <title>Complete genome sequence of a thermophilic methanogen, Methanocella conradii HZ254, isolated from Chinese rice field soil.</title>
        <authorList>
            <person name="Lu Z."/>
            <person name="Lu Y."/>
        </authorList>
    </citation>
    <scope>NUCLEOTIDE SEQUENCE [LARGE SCALE GENOMIC DNA]</scope>
    <source>
        <strain evidence="2">DSM 24694 / JCM 17849 / CGMCC 1.5162 / HZ254</strain>
    </source>
</reference>
<dbReference type="SMR" id="H8I9H2"/>
<protein>
    <recommendedName>
        <fullName evidence="3">DUF4878 domain-containing protein</fullName>
    </recommendedName>
</protein>
<dbReference type="EMBL" id="CP003243">
    <property type="protein sequence ID" value="AFD00017.1"/>
    <property type="molecule type" value="Genomic_DNA"/>
</dbReference>
<dbReference type="OrthoDB" id="376000at2157"/>
<dbReference type="RefSeq" id="WP_014405854.1">
    <property type="nucleotide sequence ID" value="NC_017034.1"/>
</dbReference>
<evidence type="ECO:0000313" key="1">
    <source>
        <dbReference type="EMBL" id="AFD00017.1"/>
    </source>
</evidence>
<dbReference type="Gene3D" id="3.10.450.50">
    <property type="match status" value="1"/>
</dbReference>
<dbReference type="PROSITE" id="PS51257">
    <property type="entry name" value="PROKAR_LIPOPROTEIN"/>
    <property type="match status" value="1"/>
</dbReference>
<proteinExistence type="predicted"/>
<dbReference type="eggNOG" id="arCOG07677">
    <property type="taxonomic scope" value="Archaea"/>
</dbReference>
<keyword evidence="2" id="KW-1185">Reference proteome</keyword>
<dbReference type="AlphaFoldDB" id="H8I9H2"/>
<gene>
    <name evidence="1" type="ordered locus">Mtc_1263</name>
</gene>
<evidence type="ECO:0008006" key="3">
    <source>
        <dbReference type="Google" id="ProtNLM"/>
    </source>
</evidence>
<organism evidence="1 2">
    <name type="scientific">Methanocella conradii (strain DSM 24694 / JCM 17849 / CGMCC 1.5162 / HZ254)</name>
    <dbReference type="NCBI Taxonomy" id="1041930"/>
    <lineage>
        <taxon>Archaea</taxon>
        <taxon>Methanobacteriati</taxon>
        <taxon>Methanobacteriota</taxon>
        <taxon>Stenosarchaea group</taxon>
        <taxon>Methanomicrobia</taxon>
        <taxon>Methanocellales</taxon>
        <taxon>Methanocellaceae</taxon>
        <taxon>Methanocella</taxon>
    </lineage>
</organism>
<dbReference type="HOGENOM" id="CLU_1773179_0_0_2"/>